<dbReference type="GO" id="GO:0003834">
    <property type="term" value="F:beta-carotene 15,15'-dioxygenase activity"/>
    <property type="evidence" value="ECO:0007669"/>
    <property type="project" value="UniProtKB-EC"/>
</dbReference>
<feature type="binding site" evidence="1">
    <location>
        <position position="230"/>
    </location>
    <ligand>
        <name>Fe cation</name>
        <dbReference type="ChEBI" id="CHEBI:24875"/>
    </ligand>
</feature>
<sequence length="351" mass="36011">MAAPGPAARVLVPAGRISTGAVAAVLAVGLVAPQVWRRWAVAVFLTGLVAGLPHGAVDHLVPGWFRRGSRPAAGHRTVVPLGYAAAAAAVPAAALTVPACVLCVFLAVSALHFGYGDARFCALRDGPTDPAPRAVHALAHGTVTAVLPLALWPEQVRPVVRQLAPGADWLLAAPVRTATAVLAGAAVAVCCGMALRDGRHRQAAELLLLTALFGLVPPLVAFGTYFGAWHSVRHIARLVLADPANAPALRAGHTAAVLRRFGRQAAVPTAIALAALAFLTALPRAFLADGRTAVGGVVLLAALTFPHLIVVAHLDRGEGRPEPGPGRPSPPRAARRAAAARSPSDRCRDDG</sequence>
<dbReference type="AlphaFoldDB" id="A0A7W7PWL1"/>
<feature type="compositionally biased region" description="Pro residues" evidence="2">
    <location>
        <begin position="322"/>
        <end position="331"/>
    </location>
</feature>
<dbReference type="EC" id="1.13.11.63" evidence="1"/>
<feature type="binding site" evidence="1">
    <location>
        <position position="112"/>
    </location>
    <ligand>
        <name>Fe cation</name>
        <dbReference type="ChEBI" id="CHEBI:24875"/>
    </ligand>
</feature>
<comment type="cofactor">
    <cofactor evidence="1">
        <name>Fe(2+)</name>
        <dbReference type="ChEBI" id="CHEBI:29033"/>
    </cofactor>
</comment>
<feature type="transmembrane region" description="Helical" evidence="1">
    <location>
        <begin position="39"/>
        <end position="61"/>
    </location>
</feature>
<feature type="transmembrane region" description="Helical" evidence="1">
    <location>
        <begin position="14"/>
        <end position="32"/>
    </location>
</feature>
<feature type="transmembrane region" description="Helical" evidence="1">
    <location>
        <begin position="134"/>
        <end position="153"/>
    </location>
</feature>
<dbReference type="Proteomes" id="UP000579523">
    <property type="component" value="Unassembled WGS sequence"/>
</dbReference>
<keyword evidence="1" id="KW-1003">Cell membrane</keyword>
<dbReference type="RefSeq" id="WP_184828116.1">
    <property type="nucleotide sequence ID" value="NZ_BMTK01000054.1"/>
</dbReference>
<evidence type="ECO:0000256" key="1">
    <source>
        <dbReference type="HAMAP-Rule" id="MF_02093"/>
    </source>
</evidence>
<evidence type="ECO:0000313" key="3">
    <source>
        <dbReference type="EMBL" id="MBB4902630.1"/>
    </source>
</evidence>
<feature type="transmembrane region" description="Helical" evidence="1">
    <location>
        <begin position="173"/>
        <end position="195"/>
    </location>
</feature>
<name>A0A7W7PWL1_9ACTN</name>
<keyword evidence="1" id="KW-0223">Dioxygenase</keyword>
<dbReference type="HAMAP" id="MF_02093">
    <property type="entry name" value="Beta_carotene_diox"/>
    <property type="match status" value="1"/>
</dbReference>
<dbReference type="EMBL" id="JACHJI010000018">
    <property type="protein sequence ID" value="MBB4902630.1"/>
    <property type="molecule type" value="Genomic_DNA"/>
</dbReference>
<accession>A0A7W7PWL1</accession>
<feature type="transmembrane region" description="Helical" evidence="1">
    <location>
        <begin position="81"/>
        <end position="113"/>
    </location>
</feature>
<feature type="binding site" evidence="1">
    <location>
        <position position="54"/>
    </location>
    <ligand>
        <name>Fe cation</name>
        <dbReference type="ChEBI" id="CHEBI:24875"/>
    </ligand>
</feature>
<dbReference type="GO" id="GO:0005886">
    <property type="term" value="C:plasma membrane"/>
    <property type="evidence" value="ECO:0007669"/>
    <property type="project" value="UniProtKB-SubCell"/>
</dbReference>
<feature type="transmembrane region" description="Helical" evidence="1">
    <location>
        <begin position="265"/>
        <end position="282"/>
    </location>
</feature>
<dbReference type="GO" id="GO:0010436">
    <property type="term" value="F:carotenoid dioxygenase activity"/>
    <property type="evidence" value="ECO:0007669"/>
    <property type="project" value="UniProtKB-UniRule"/>
</dbReference>
<dbReference type="NCBIfam" id="TIGR03753">
    <property type="entry name" value="blh_monoox"/>
    <property type="match status" value="1"/>
</dbReference>
<feature type="region of interest" description="Disordered" evidence="2">
    <location>
        <begin position="316"/>
        <end position="351"/>
    </location>
</feature>
<keyword evidence="1" id="KW-0472">Membrane</keyword>
<comment type="similarity">
    <text evidence="1">Belongs to the Brp/Blh beta-carotene diooxygenase family.</text>
</comment>
<keyword evidence="1" id="KW-0408">Iron</keyword>
<comment type="caution">
    <text evidence="3">The sequence shown here is derived from an EMBL/GenBank/DDBJ whole genome shotgun (WGS) entry which is preliminary data.</text>
</comment>
<keyword evidence="1" id="KW-0812">Transmembrane</keyword>
<keyword evidence="1" id="KW-1133">Transmembrane helix</keyword>
<feature type="transmembrane region" description="Helical" evidence="1">
    <location>
        <begin position="294"/>
        <end position="314"/>
    </location>
</feature>
<proteinExistence type="inferred from homology"/>
<evidence type="ECO:0000313" key="4">
    <source>
        <dbReference type="Proteomes" id="UP000579523"/>
    </source>
</evidence>
<comment type="subcellular location">
    <subcellularLocation>
        <location evidence="1">Cell membrane</location>
        <topology evidence="1">Multi-pass membrane protein</topology>
    </subcellularLocation>
</comment>
<reference evidence="3 4" key="1">
    <citation type="submission" date="2020-08" db="EMBL/GenBank/DDBJ databases">
        <title>Genomic Encyclopedia of Type Strains, Phase III (KMG-III): the genomes of soil and plant-associated and newly described type strains.</title>
        <authorList>
            <person name="Whitman W."/>
        </authorList>
    </citation>
    <scope>NUCLEOTIDE SEQUENCE [LARGE SCALE GENOMIC DNA]</scope>
    <source>
        <strain evidence="3 4">CECT 3273</strain>
    </source>
</reference>
<dbReference type="InterPro" id="IPR022270">
    <property type="entry name" value="Blh_diox"/>
</dbReference>
<feature type="binding site" evidence="1">
    <location>
        <position position="234"/>
    </location>
    <ligand>
        <name>Fe cation</name>
        <dbReference type="ChEBI" id="CHEBI:24875"/>
    </ligand>
</feature>
<keyword evidence="1" id="KW-0479">Metal-binding</keyword>
<feature type="transmembrane region" description="Helical" evidence="1">
    <location>
        <begin position="207"/>
        <end position="228"/>
    </location>
</feature>
<dbReference type="GO" id="GO:0005506">
    <property type="term" value="F:iron ion binding"/>
    <property type="evidence" value="ECO:0007669"/>
    <property type="project" value="UniProtKB-UniRule"/>
</dbReference>
<keyword evidence="1" id="KW-0560">Oxidoreductase</keyword>
<comment type="catalytic activity">
    <reaction evidence="1">
        <text>all-trans-beta-carotene + O2 = 2 all-trans-retinal</text>
        <dbReference type="Rhea" id="RHEA:32887"/>
        <dbReference type="ChEBI" id="CHEBI:15379"/>
        <dbReference type="ChEBI" id="CHEBI:17579"/>
        <dbReference type="ChEBI" id="CHEBI:17898"/>
        <dbReference type="EC" id="1.13.11.63"/>
    </reaction>
</comment>
<comment type="function">
    <text evidence="1">Catalyzes the cleavage of beta-carotene at its central double bond (15,15') to yield two molecules of all-trans-retinal.</text>
</comment>
<gene>
    <name evidence="3" type="ORF">FHS37_006727</name>
</gene>
<dbReference type="GO" id="GO:0016121">
    <property type="term" value="P:carotene catabolic process"/>
    <property type="evidence" value="ECO:0007669"/>
    <property type="project" value="UniProtKB-UniRule"/>
</dbReference>
<protein>
    <recommendedName>
        <fullName evidence="1">Probable beta-carotene 15,15'-dioxygenase</fullName>
        <ecNumber evidence="1">1.13.11.63</ecNumber>
    </recommendedName>
</protein>
<dbReference type="Pfam" id="PF15461">
    <property type="entry name" value="BCD"/>
    <property type="match status" value="1"/>
</dbReference>
<evidence type="ECO:0000256" key="2">
    <source>
        <dbReference type="SAM" id="MobiDB-lite"/>
    </source>
</evidence>
<keyword evidence="4" id="KW-1185">Reference proteome</keyword>
<organism evidence="3 4">
    <name type="scientific">Streptomyces griseomycini</name>
    <dbReference type="NCBI Taxonomy" id="66895"/>
    <lineage>
        <taxon>Bacteria</taxon>
        <taxon>Bacillati</taxon>
        <taxon>Actinomycetota</taxon>
        <taxon>Actinomycetes</taxon>
        <taxon>Kitasatosporales</taxon>
        <taxon>Streptomycetaceae</taxon>
        <taxon>Streptomyces</taxon>
    </lineage>
</organism>